<feature type="transmembrane region" description="Helical" evidence="1">
    <location>
        <begin position="188"/>
        <end position="207"/>
    </location>
</feature>
<reference evidence="2 3" key="1">
    <citation type="journal article" date="2014" name="BMC Genomics">
        <title>Genome sequencing of four Aureobasidium pullulans varieties: biotechnological potential, stress tolerance, and description of new species.</title>
        <authorList>
            <person name="Gostin Ar C."/>
            <person name="Ohm R.A."/>
            <person name="Kogej T."/>
            <person name="Sonjak S."/>
            <person name="Turk M."/>
            <person name="Zajc J."/>
            <person name="Zalar P."/>
            <person name="Grube M."/>
            <person name="Sun H."/>
            <person name="Han J."/>
            <person name="Sharma A."/>
            <person name="Chiniquy J."/>
            <person name="Ngan C.Y."/>
            <person name="Lipzen A."/>
            <person name="Barry K."/>
            <person name="Grigoriev I.V."/>
            <person name="Gunde-Cimerman N."/>
        </authorList>
    </citation>
    <scope>NUCLEOTIDE SEQUENCE [LARGE SCALE GENOMIC DNA]</scope>
    <source>
        <strain evidence="2 3">CBS 110374</strain>
    </source>
</reference>
<sequence length="224" mass="23599">DAIVYPQFGCFVSKQTGNTVVFAVAALSHQGPHPAASTVSLPAIATSFGLFIADVFITGQLANFLSAVRRKWWLISTSMFQCALIAIAAALLYQLPDASHALNGLGLLTITLLAFSSGARVGMVRALKITDITTAMATAAWIDILIDPKWFAPPTENRGRNRRVAFLLCLVIGSFIGAAAHAELGPGFAVILSLVTRLLATAVCVFGPRDVSGEIELVDSVSVA</sequence>
<protein>
    <recommendedName>
        <fullName evidence="4">DUF1275 domain protein</fullName>
    </recommendedName>
</protein>
<evidence type="ECO:0000313" key="3">
    <source>
        <dbReference type="Proteomes" id="UP000030672"/>
    </source>
</evidence>
<accession>A0A074W5L2</accession>
<dbReference type="InterPro" id="IPR010699">
    <property type="entry name" value="DUF1275"/>
</dbReference>
<dbReference type="Proteomes" id="UP000030672">
    <property type="component" value="Unassembled WGS sequence"/>
</dbReference>
<dbReference type="PANTHER" id="PTHR37488">
    <property type="entry name" value="DUF1275 DOMAIN-CONTAINING PROTEIN"/>
    <property type="match status" value="1"/>
</dbReference>
<proteinExistence type="predicted"/>
<dbReference type="PANTHER" id="PTHR37488:SF2">
    <property type="entry name" value="DUF1275 DOMAIN-CONTAINING PROTEIN"/>
    <property type="match status" value="1"/>
</dbReference>
<dbReference type="Pfam" id="PF06912">
    <property type="entry name" value="DUF1275"/>
    <property type="match status" value="1"/>
</dbReference>
<dbReference type="AlphaFoldDB" id="A0A074W5L2"/>
<dbReference type="RefSeq" id="XP_040874895.1">
    <property type="nucleotide sequence ID" value="XM_041023807.1"/>
</dbReference>
<dbReference type="HOGENOM" id="CLU_061825_1_3_1"/>
<name>A0A074W5L2_AURM1</name>
<feature type="transmembrane region" description="Helical" evidence="1">
    <location>
        <begin position="72"/>
        <end position="95"/>
    </location>
</feature>
<keyword evidence="1" id="KW-1133">Transmembrane helix</keyword>
<keyword evidence="1" id="KW-0812">Transmembrane</keyword>
<dbReference type="EMBL" id="KL584867">
    <property type="protein sequence ID" value="KEQ57871.1"/>
    <property type="molecule type" value="Genomic_DNA"/>
</dbReference>
<evidence type="ECO:0000256" key="1">
    <source>
        <dbReference type="SAM" id="Phobius"/>
    </source>
</evidence>
<feature type="transmembrane region" description="Helical" evidence="1">
    <location>
        <begin position="101"/>
        <end position="119"/>
    </location>
</feature>
<evidence type="ECO:0008006" key="4">
    <source>
        <dbReference type="Google" id="ProtNLM"/>
    </source>
</evidence>
<evidence type="ECO:0000313" key="2">
    <source>
        <dbReference type="EMBL" id="KEQ57871.1"/>
    </source>
</evidence>
<dbReference type="STRING" id="1043003.A0A074W5L2"/>
<keyword evidence="1" id="KW-0472">Membrane</keyword>
<keyword evidence="3" id="KW-1185">Reference proteome</keyword>
<organism evidence="2 3">
    <name type="scientific">Aureobasidium melanogenum (strain CBS 110374)</name>
    <name type="common">Aureobasidium pullulans var. melanogenum</name>
    <dbReference type="NCBI Taxonomy" id="1043003"/>
    <lineage>
        <taxon>Eukaryota</taxon>
        <taxon>Fungi</taxon>
        <taxon>Dikarya</taxon>
        <taxon>Ascomycota</taxon>
        <taxon>Pezizomycotina</taxon>
        <taxon>Dothideomycetes</taxon>
        <taxon>Dothideomycetidae</taxon>
        <taxon>Dothideales</taxon>
        <taxon>Saccotheciaceae</taxon>
        <taxon>Aureobasidium</taxon>
    </lineage>
</organism>
<feature type="transmembrane region" description="Helical" evidence="1">
    <location>
        <begin position="43"/>
        <end position="65"/>
    </location>
</feature>
<dbReference type="GeneID" id="63917180"/>
<gene>
    <name evidence="2" type="ORF">M437DRAFT_60759</name>
</gene>
<feature type="non-terminal residue" evidence="2">
    <location>
        <position position="1"/>
    </location>
</feature>
<feature type="transmembrane region" description="Helical" evidence="1">
    <location>
        <begin position="164"/>
        <end position="182"/>
    </location>
</feature>